<evidence type="ECO:0000256" key="1">
    <source>
        <dbReference type="ARBA" id="ARBA00004651"/>
    </source>
</evidence>
<feature type="transmembrane region" description="Helical" evidence="6">
    <location>
        <begin position="30"/>
        <end position="51"/>
    </location>
</feature>
<evidence type="ECO:0000256" key="6">
    <source>
        <dbReference type="SAM" id="Phobius"/>
    </source>
</evidence>
<evidence type="ECO:0000313" key="7">
    <source>
        <dbReference type="EMBL" id="PAV31588.1"/>
    </source>
</evidence>
<keyword evidence="5 6" id="KW-0472">Membrane</keyword>
<dbReference type="GO" id="GO:0005886">
    <property type="term" value="C:plasma membrane"/>
    <property type="evidence" value="ECO:0007669"/>
    <property type="project" value="UniProtKB-SubCell"/>
</dbReference>
<dbReference type="PANTHER" id="PTHR33931:SF2">
    <property type="entry name" value="HOLIN-LIKE PROTEIN CIDA"/>
    <property type="match status" value="1"/>
</dbReference>
<dbReference type="EMBL" id="NPOA01000001">
    <property type="protein sequence ID" value="PAV31588.1"/>
    <property type="molecule type" value="Genomic_DNA"/>
</dbReference>
<accession>A0A2A2IJM4</accession>
<protein>
    <submittedName>
        <fullName evidence="7">CidA/LrgA family protein</fullName>
    </submittedName>
</protein>
<evidence type="ECO:0000256" key="2">
    <source>
        <dbReference type="ARBA" id="ARBA00022475"/>
    </source>
</evidence>
<keyword evidence="4 6" id="KW-1133">Transmembrane helix</keyword>
<dbReference type="InterPro" id="IPR005538">
    <property type="entry name" value="LrgA/CidA"/>
</dbReference>
<sequence>MLKFSRIIIHIAFLYCIYLIGNWIQVTLDLFVPGSVIGMIILFVLLSTKMIKITWVEDGARFIVNNLALFFVPATVGIINYFDLFVGKGILLVVIVLFSTFLVMAGSGLTSQWMMRRKELNHD</sequence>
<dbReference type="AlphaFoldDB" id="A0A2A2IJM4"/>
<gene>
    <name evidence="7" type="ORF">CIL05_02715</name>
</gene>
<keyword evidence="2" id="KW-1003">Cell membrane</keyword>
<evidence type="ECO:0000256" key="3">
    <source>
        <dbReference type="ARBA" id="ARBA00022692"/>
    </source>
</evidence>
<dbReference type="NCBIfam" id="NF002460">
    <property type="entry name" value="PRK01658.1"/>
    <property type="match status" value="1"/>
</dbReference>
<reference evidence="7 8" key="1">
    <citation type="submission" date="2017-08" db="EMBL/GenBank/DDBJ databases">
        <title>Virgibacillus indicus sp. nov. and Virgibacillus profoundi sp. nov, two moderately halophilic bacteria isolated from marine sediment by using the Microfluidic Streak Plate.</title>
        <authorList>
            <person name="Xu B."/>
            <person name="Hu B."/>
            <person name="Wang J."/>
            <person name="Zhu Y."/>
            <person name="Huang L."/>
            <person name="Du W."/>
            <person name="Huang Y."/>
        </authorList>
    </citation>
    <scope>NUCLEOTIDE SEQUENCE [LARGE SCALE GENOMIC DNA]</scope>
    <source>
        <strain evidence="7 8">IO3-P3-H5</strain>
    </source>
</reference>
<keyword evidence="3 6" id="KW-0812">Transmembrane</keyword>
<dbReference type="Pfam" id="PF03788">
    <property type="entry name" value="LrgA"/>
    <property type="match status" value="1"/>
</dbReference>
<name>A0A2A2IJM4_9BACI</name>
<organism evidence="7 8">
    <name type="scientific">Virgibacillus profundi</name>
    <dbReference type="NCBI Taxonomy" id="2024555"/>
    <lineage>
        <taxon>Bacteria</taxon>
        <taxon>Bacillati</taxon>
        <taxon>Bacillota</taxon>
        <taxon>Bacilli</taxon>
        <taxon>Bacillales</taxon>
        <taxon>Bacillaceae</taxon>
        <taxon>Virgibacillus</taxon>
    </lineage>
</organism>
<comment type="caution">
    <text evidence="7">The sequence shown here is derived from an EMBL/GenBank/DDBJ whole genome shotgun (WGS) entry which is preliminary data.</text>
</comment>
<feature type="transmembrane region" description="Helical" evidence="6">
    <location>
        <begin position="88"/>
        <end position="109"/>
    </location>
</feature>
<feature type="transmembrane region" description="Helical" evidence="6">
    <location>
        <begin position="63"/>
        <end position="82"/>
    </location>
</feature>
<dbReference type="OrthoDB" id="3176438at2"/>
<dbReference type="Proteomes" id="UP000218887">
    <property type="component" value="Unassembled WGS sequence"/>
</dbReference>
<evidence type="ECO:0000313" key="8">
    <source>
        <dbReference type="Proteomes" id="UP000218887"/>
    </source>
</evidence>
<dbReference type="PANTHER" id="PTHR33931">
    <property type="entry name" value="HOLIN-LIKE PROTEIN CIDA-RELATED"/>
    <property type="match status" value="1"/>
</dbReference>
<keyword evidence="8" id="KW-1185">Reference proteome</keyword>
<evidence type="ECO:0000256" key="5">
    <source>
        <dbReference type="ARBA" id="ARBA00023136"/>
    </source>
</evidence>
<comment type="subcellular location">
    <subcellularLocation>
        <location evidence="1">Cell membrane</location>
        <topology evidence="1">Multi-pass membrane protein</topology>
    </subcellularLocation>
</comment>
<feature type="transmembrane region" description="Helical" evidence="6">
    <location>
        <begin position="7"/>
        <end position="24"/>
    </location>
</feature>
<evidence type="ECO:0000256" key="4">
    <source>
        <dbReference type="ARBA" id="ARBA00022989"/>
    </source>
</evidence>
<dbReference type="RefSeq" id="WP_095653957.1">
    <property type="nucleotide sequence ID" value="NZ_NPOA01000001.1"/>
</dbReference>
<proteinExistence type="predicted"/>